<name>A0A1F5EMQ7_9BACT</name>
<protein>
    <submittedName>
        <fullName evidence="1">Uncharacterized protein</fullName>
    </submittedName>
</protein>
<dbReference type="AlphaFoldDB" id="A0A1F5EMQ7"/>
<comment type="caution">
    <text evidence="1">The sequence shown here is derived from an EMBL/GenBank/DDBJ whole genome shotgun (WGS) entry which is preliminary data.</text>
</comment>
<dbReference type="EMBL" id="MFAB01000018">
    <property type="protein sequence ID" value="OGD68665.1"/>
    <property type="molecule type" value="Genomic_DNA"/>
</dbReference>
<reference evidence="1 2" key="1">
    <citation type="journal article" date="2016" name="Nat. Commun.">
        <title>Thousands of microbial genomes shed light on interconnected biogeochemical processes in an aquifer system.</title>
        <authorList>
            <person name="Anantharaman K."/>
            <person name="Brown C.T."/>
            <person name="Hug L.A."/>
            <person name="Sharon I."/>
            <person name="Castelle C.J."/>
            <person name="Probst A.J."/>
            <person name="Thomas B.C."/>
            <person name="Singh A."/>
            <person name="Wilkins M.J."/>
            <person name="Karaoz U."/>
            <person name="Brodie E.L."/>
            <person name="Williams K.H."/>
            <person name="Hubbard S.S."/>
            <person name="Banfield J.F."/>
        </authorList>
    </citation>
    <scope>NUCLEOTIDE SEQUENCE [LARGE SCALE GENOMIC DNA]</scope>
</reference>
<sequence length="91" mass="9992">MPDFVLIDFNDGSKVIGKHFSVGEKLENRVSVFHDVMNGTFIHVSPALSVTAHRLIQAILNSNSFDEKSTSALFNILNSIEADCAAQTNKQ</sequence>
<accession>A0A1F5EMQ7</accession>
<evidence type="ECO:0000313" key="2">
    <source>
        <dbReference type="Proteomes" id="UP000176865"/>
    </source>
</evidence>
<gene>
    <name evidence="1" type="ORF">A2996_02855</name>
</gene>
<evidence type="ECO:0000313" key="1">
    <source>
        <dbReference type="EMBL" id="OGD68665.1"/>
    </source>
</evidence>
<dbReference type="Proteomes" id="UP000176865">
    <property type="component" value="Unassembled WGS sequence"/>
</dbReference>
<organism evidence="1 2">
    <name type="scientific">Candidatus Campbellbacteria bacterium RIFCSPLOWO2_01_FULL_34_15</name>
    <dbReference type="NCBI Taxonomy" id="1797579"/>
    <lineage>
        <taxon>Bacteria</taxon>
        <taxon>Candidatus Campbelliibacteriota</taxon>
    </lineage>
</organism>
<proteinExistence type="predicted"/>